<evidence type="ECO:0000256" key="3">
    <source>
        <dbReference type="ARBA" id="ARBA00022989"/>
    </source>
</evidence>
<evidence type="ECO:0000313" key="7">
    <source>
        <dbReference type="Proteomes" id="UP000005439"/>
    </source>
</evidence>
<dbReference type="AlphaFoldDB" id="G8TWS8"/>
<dbReference type="InterPro" id="IPR039428">
    <property type="entry name" value="NUOK/Mnh_C1-like"/>
</dbReference>
<dbReference type="Pfam" id="PF00420">
    <property type="entry name" value="Oxidored_q2"/>
    <property type="match status" value="1"/>
</dbReference>
<dbReference type="EMBL" id="CP003179">
    <property type="protein sequence ID" value="AEW06067.1"/>
    <property type="molecule type" value="Genomic_DNA"/>
</dbReference>
<dbReference type="Gene3D" id="1.10.287.3510">
    <property type="match status" value="1"/>
</dbReference>
<keyword evidence="4 5" id="KW-0472">Membrane</keyword>
<sequence>MMYLPPVLLALTGFVVMIRMRQAILLFMGAEIFLSAANWGALLAVQHGGAARPAIMLLFSIPVAGAEATIGLSVVLRLARRYRTTEVRAFETLKDQEG</sequence>
<reference evidence="7" key="1">
    <citation type="submission" date="2011-12" db="EMBL/GenBank/DDBJ databases">
        <title>The complete genome of chromosome of Sulfobacillus acidophilus DSM 10332.</title>
        <authorList>
            <person name="Lucas S."/>
            <person name="Han J."/>
            <person name="Lapidus A."/>
            <person name="Bruce D."/>
            <person name="Goodwin L."/>
            <person name="Pitluck S."/>
            <person name="Peters L."/>
            <person name="Kyrpides N."/>
            <person name="Mavromatis K."/>
            <person name="Ivanova N."/>
            <person name="Mikhailova N."/>
            <person name="Chertkov O."/>
            <person name="Saunders E."/>
            <person name="Detter J.C."/>
            <person name="Tapia R."/>
            <person name="Han C."/>
            <person name="Land M."/>
            <person name="Hauser L."/>
            <person name="Markowitz V."/>
            <person name="Cheng J.-F."/>
            <person name="Hugenholtz P."/>
            <person name="Woyke T."/>
            <person name="Wu D."/>
            <person name="Pukall R."/>
            <person name="Gehrich-Schroeter G."/>
            <person name="Schneider S."/>
            <person name="Klenk H.-P."/>
            <person name="Eisen J.A."/>
        </authorList>
    </citation>
    <scope>NUCLEOTIDE SEQUENCE [LARGE SCALE GENOMIC DNA]</scope>
    <source>
        <strain evidence="7">ATCC 700253 / DSM 10332 / NAL</strain>
    </source>
</reference>
<dbReference type="Proteomes" id="UP000005439">
    <property type="component" value="Chromosome"/>
</dbReference>
<evidence type="ECO:0000313" key="6">
    <source>
        <dbReference type="EMBL" id="AEW06067.1"/>
    </source>
</evidence>
<keyword evidence="3 5" id="KW-1133">Transmembrane helix</keyword>
<dbReference type="GO" id="GO:0016020">
    <property type="term" value="C:membrane"/>
    <property type="evidence" value="ECO:0007669"/>
    <property type="project" value="UniProtKB-SubCell"/>
</dbReference>
<dbReference type="PATRIC" id="fig|679936.5.peg.2696"/>
<evidence type="ECO:0000256" key="2">
    <source>
        <dbReference type="ARBA" id="ARBA00022692"/>
    </source>
</evidence>
<dbReference type="KEGG" id="sap:Sulac_2605"/>
<dbReference type="HOGENOM" id="CLU_2345595_0_0_9"/>
<name>G8TWS8_SULAD</name>
<comment type="subcellular location">
    <subcellularLocation>
        <location evidence="1">Membrane</location>
        <topology evidence="1">Multi-pass membrane protein</topology>
    </subcellularLocation>
</comment>
<reference evidence="6 7" key="2">
    <citation type="journal article" date="2012" name="Stand. Genomic Sci.">
        <title>Complete genome sequence of the moderately thermophilic mineral-sulfide-oxidizing firmicute Sulfobacillus acidophilus type strain (NAL(T)).</title>
        <authorList>
            <person name="Anderson I."/>
            <person name="Chertkov O."/>
            <person name="Chen A."/>
            <person name="Saunders E."/>
            <person name="Lapidus A."/>
            <person name="Nolan M."/>
            <person name="Lucas S."/>
            <person name="Hammon N."/>
            <person name="Deshpande S."/>
            <person name="Cheng J.F."/>
            <person name="Han C."/>
            <person name="Tapia R."/>
            <person name="Goodwin L.A."/>
            <person name="Pitluck S."/>
            <person name="Liolios K."/>
            <person name="Pagani I."/>
            <person name="Ivanova N."/>
            <person name="Mikhailova N."/>
            <person name="Pati A."/>
            <person name="Palaniappan K."/>
            <person name="Land M."/>
            <person name="Pan C."/>
            <person name="Rohde M."/>
            <person name="Pukall R."/>
            <person name="Goker M."/>
            <person name="Detter J.C."/>
            <person name="Woyke T."/>
            <person name="Bristow J."/>
            <person name="Eisen J.A."/>
            <person name="Markowitz V."/>
            <person name="Hugenholtz P."/>
            <person name="Kyrpides N.C."/>
            <person name="Klenk H.P."/>
            <person name="Mavromatis K."/>
        </authorList>
    </citation>
    <scope>NUCLEOTIDE SEQUENCE [LARGE SCALE GENOMIC DNA]</scope>
    <source>
        <strain evidence="7">ATCC 700253 / DSM 10332 / NAL</strain>
    </source>
</reference>
<proteinExistence type="predicted"/>
<protein>
    <submittedName>
        <fullName evidence="6">NADH-ubiquinone oxidoreductase chain 4L</fullName>
    </submittedName>
</protein>
<keyword evidence="7" id="KW-1185">Reference proteome</keyword>
<accession>G8TWS8</accession>
<evidence type="ECO:0000256" key="5">
    <source>
        <dbReference type="SAM" id="Phobius"/>
    </source>
</evidence>
<evidence type="ECO:0000256" key="4">
    <source>
        <dbReference type="ARBA" id="ARBA00023136"/>
    </source>
</evidence>
<evidence type="ECO:0000256" key="1">
    <source>
        <dbReference type="ARBA" id="ARBA00004141"/>
    </source>
</evidence>
<keyword evidence="2 5" id="KW-0812">Transmembrane</keyword>
<feature type="transmembrane region" description="Helical" evidence="5">
    <location>
        <begin position="53"/>
        <end position="76"/>
    </location>
</feature>
<gene>
    <name evidence="6" type="ordered locus">Sulac_2605</name>
</gene>
<dbReference type="STRING" id="679936.Sulac_2605"/>
<organism evidence="6 7">
    <name type="scientific">Sulfobacillus acidophilus (strain ATCC 700253 / DSM 10332 / NAL)</name>
    <dbReference type="NCBI Taxonomy" id="679936"/>
    <lineage>
        <taxon>Bacteria</taxon>
        <taxon>Bacillati</taxon>
        <taxon>Bacillota</taxon>
        <taxon>Clostridia</taxon>
        <taxon>Eubacteriales</taxon>
        <taxon>Clostridiales Family XVII. Incertae Sedis</taxon>
        <taxon>Sulfobacillus</taxon>
    </lineage>
</organism>